<dbReference type="GO" id="GO:0004180">
    <property type="term" value="F:carboxypeptidase activity"/>
    <property type="evidence" value="ECO:0007669"/>
    <property type="project" value="UniProtKB-KW"/>
</dbReference>
<dbReference type="PANTHER" id="PTHR30237">
    <property type="entry name" value="MURAMOYLTETRAPEPTIDE CARBOXYPEPTIDASE"/>
    <property type="match status" value="1"/>
</dbReference>
<dbReference type="RefSeq" id="WP_121006786.1">
    <property type="nucleotide sequence ID" value="NZ_RBXO01000001.1"/>
</dbReference>
<comment type="caution">
    <text evidence="9">The sequence shown here is derived from an EMBL/GenBank/DDBJ whole genome shotgun (WGS) entry which is preliminary data.</text>
</comment>
<dbReference type="Pfam" id="PF02016">
    <property type="entry name" value="Peptidase_S66"/>
    <property type="match status" value="1"/>
</dbReference>
<evidence type="ECO:0000256" key="2">
    <source>
        <dbReference type="ARBA" id="ARBA00022645"/>
    </source>
</evidence>
<dbReference type="GO" id="GO:0008236">
    <property type="term" value="F:serine-type peptidase activity"/>
    <property type="evidence" value="ECO:0007669"/>
    <property type="project" value="UniProtKB-KW"/>
</dbReference>
<dbReference type="Pfam" id="PF17676">
    <property type="entry name" value="Peptidase_S66C"/>
    <property type="match status" value="1"/>
</dbReference>
<protein>
    <submittedName>
        <fullName evidence="9">Muramoyltetrapeptide carboxypeptidase</fullName>
    </submittedName>
</protein>
<sequence length="288" mass="30293">MTPRPLRAGDRVTVVSPAGPVPAGLLRDGVAALRAWGLDVRVAPHAHDTHPELPYLAGTDADRARDLRDAWCDPATAAVLCARGGYGSGRVADLLDWDLLVGCGPKVFVGSSDTTALHEPLWRAGVPTWFGPMVGTAAFVHDVLARDRLRQALFDGVTAFPGVTVVPGAARGVAVGGNLSLLGRHHPPDGAVVWLEDVEERPYRLDRMLTALLRSGWFDRVAGIVLGSWTGCGDPDLVDAVLRDRLGGLGVPVLGAVGFGHCPGQHTVPFGVTVDLDADAGVVTVVRR</sequence>
<keyword evidence="2 9" id="KW-0121">Carboxypeptidase</keyword>
<evidence type="ECO:0000256" key="4">
    <source>
        <dbReference type="ARBA" id="ARBA00022801"/>
    </source>
</evidence>
<dbReference type="PIRSF" id="PIRSF028757">
    <property type="entry name" value="LD-carboxypeptidase"/>
    <property type="match status" value="1"/>
</dbReference>
<evidence type="ECO:0000256" key="5">
    <source>
        <dbReference type="ARBA" id="ARBA00022825"/>
    </source>
</evidence>
<accession>A0A495W0T9</accession>
<dbReference type="InterPro" id="IPR027461">
    <property type="entry name" value="Carboxypeptidase_A_C_sf"/>
</dbReference>
<dbReference type="GO" id="GO:0006508">
    <property type="term" value="P:proteolysis"/>
    <property type="evidence" value="ECO:0007669"/>
    <property type="project" value="UniProtKB-KW"/>
</dbReference>
<dbReference type="Gene3D" id="3.40.50.10740">
    <property type="entry name" value="Class I glutamine amidotransferase-like"/>
    <property type="match status" value="1"/>
</dbReference>
<feature type="active site" description="Charge relay system" evidence="6">
    <location>
        <position position="261"/>
    </location>
</feature>
<dbReference type="InterPro" id="IPR027478">
    <property type="entry name" value="LdcA_N"/>
</dbReference>
<keyword evidence="10" id="KW-1185">Reference proteome</keyword>
<dbReference type="InterPro" id="IPR040921">
    <property type="entry name" value="Peptidase_S66C"/>
</dbReference>
<feature type="domain" description="LD-carboxypeptidase C-terminal" evidence="8">
    <location>
        <begin position="171"/>
        <end position="276"/>
    </location>
</feature>
<evidence type="ECO:0000256" key="3">
    <source>
        <dbReference type="ARBA" id="ARBA00022670"/>
    </source>
</evidence>
<feature type="domain" description="LD-carboxypeptidase N-terminal" evidence="7">
    <location>
        <begin position="12"/>
        <end position="131"/>
    </location>
</feature>
<dbReference type="InterPro" id="IPR003507">
    <property type="entry name" value="S66_fam"/>
</dbReference>
<evidence type="ECO:0000256" key="6">
    <source>
        <dbReference type="PIRSR" id="PIRSR028757-1"/>
    </source>
</evidence>
<keyword evidence="4" id="KW-0378">Hydrolase</keyword>
<dbReference type="OrthoDB" id="9807329at2"/>
<name>A0A495W0T9_9PSEU</name>
<organism evidence="9 10">
    <name type="scientific">Saccharothrix australiensis</name>
    <dbReference type="NCBI Taxonomy" id="2072"/>
    <lineage>
        <taxon>Bacteria</taxon>
        <taxon>Bacillati</taxon>
        <taxon>Actinomycetota</taxon>
        <taxon>Actinomycetes</taxon>
        <taxon>Pseudonocardiales</taxon>
        <taxon>Pseudonocardiaceae</taxon>
        <taxon>Saccharothrix</taxon>
    </lineage>
</organism>
<evidence type="ECO:0000259" key="8">
    <source>
        <dbReference type="Pfam" id="PF17676"/>
    </source>
</evidence>
<dbReference type="AlphaFoldDB" id="A0A495W0T9"/>
<dbReference type="InterPro" id="IPR040449">
    <property type="entry name" value="Peptidase_S66_N"/>
</dbReference>
<gene>
    <name evidence="9" type="ORF">C8E97_3659</name>
</gene>
<evidence type="ECO:0000259" key="7">
    <source>
        <dbReference type="Pfam" id="PF02016"/>
    </source>
</evidence>
<evidence type="ECO:0000256" key="1">
    <source>
        <dbReference type="ARBA" id="ARBA00010233"/>
    </source>
</evidence>
<dbReference type="CDD" id="cd07025">
    <property type="entry name" value="Peptidase_S66"/>
    <property type="match status" value="1"/>
</dbReference>
<reference evidence="9 10" key="1">
    <citation type="submission" date="2018-10" db="EMBL/GenBank/DDBJ databases">
        <title>Sequencing the genomes of 1000 actinobacteria strains.</title>
        <authorList>
            <person name="Klenk H.-P."/>
        </authorList>
    </citation>
    <scope>NUCLEOTIDE SEQUENCE [LARGE SCALE GENOMIC DNA]</scope>
    <source>
        <strain evidence="9 10">DSM 43800</strain>
    </source>
</reference>
<evidence type="ECO:0000313" key="10">
    <source>
        <dbReference type="Proteomes" id="UP000282084"/>
    </source>
</evidence>
<proteinExistence type="inferred from homology"/>
<keyword evidence="3" id="KW-0645">Protease</keyword>
<dbReference type="Proteomes" id="UP000282084">
    <property type="component" value="Unassembled WGS sequence"/>
</dbReference>
<dbReference type="InterPro" id="IPR029062">
    <property type="entry name" value="Class_I_gatase-like"/>
</dbReference>
<dbReference type="Gene3D" id="3.50.30.60">
    <property type="entry name" value="LD-carboxypeptidase A C-terminal domain-like"/>
    <property type="match status" value="1"/>
</dbReference>
<dbReference type="PANTHER" id="PTHR30237:SF2">
    <property type="entry name" value="MUREIN TETRAPEPTIDE CARBOXYPEPTIDASE"/>
    <property type="match status" value="1"/>
</dbReference>
<feature type="active site" description="Nucleophile" evidence="6">
    <location>
        <position position="112"/>
    </location>
</feature>
<comment type="similarity">
    <text evidence="1">Belongs to the peptidase S66 family.</text>
</comment>
<feature type="active site" description="Charge relay system" evidence="6">
    <location>
        <position position="196"/>
    </location>
</feature>
<dbReference type="SUPFAM" id="SSF141986">
    <property type="entry name" value="LD-carboxypeptidase A C-terminal domain-like"/>
    <property type="match status" value="1"/>
</dbReference>
<dbReference type="SUPFAM" id="SSF52317">
    <property type="entry name" value="Class I glutamine amidotransferase-like"/>
    <property type="match status" value="1"/>
</dbReference>
<dbReference type="EMBL" id="RBXO01000001">
    <property type="protein sequence ID" value="RKT55004.1"/>
    <property type="molecule type" value="Genomic_DNA"/>
</dbReference>
<keyword evidence="5" id="KW-0720">Serine protease</keyword>
<evidence type="ECO:0000313" key="9">
    <source>
        <dbReference type="EMBL" id="RKT55004.1"/>
    </source>
</evidence>